<proteinExistence type="predicted"/>
<evidence type="ECO:0000313" key="2">
    <source>
        <dbReference type="Proteomes" id="UP000185124"/>
    </source>
</evidence>
<dbReference type="EMBL" id="FSQT01000002">
    <property type="protein sequence ID" value="SIN44292.1"/>
    <property type="molecule type" value="Genomic_DNA"/>
</dbReference>
<sequence length="83" mass="9058">MDKLATHNRLQAIDRPLTSACDLTSQTDTGSPWRNALRDLQETIDNKRGDLAERVDDLTSAAERVLLSVTSAITTSCPAMSAR</sequence>
<dbReference type="STRING" id="709881.SAMN04489832_7217"/>
<dbReference type="Proteomes" id="UP000185124">
    <property type="component" value="Unassembled WGS sequence"/>
</dbReference>
<protein>
    <submittedName>
        <fullName evidence="1">Uncharacterized protein</fullName>
    </submittedName>
</protein>
<dbReference type="AlphaFoldDB" id="A0A1N6BDK6"/>
<gene>
    <name evidence="1" type="ORF">SAMN04489832_7217</name>
</gene>
<accession>A0A1N6BDK6</accession>
<organism evidence="1 2">
    <name type="scientific">Micromonospora cremea</name>
    <dbReference type="NCBI Taxonomy" id="709881"/>
    <lineage>
        <taxon>Bacteria</taxon>
        <taxon>Bacillati</taxon>
        <taxon>Actinomycetota</taxon>
        <taxon>Actinomycetes</taxon>
        <taxon>Micromonosporales</taxon>
        <taxon>Micromonosporaceae</taxon>
        <taxon>Micromonospora</taxon>
    </lineage>
</organism>
<keyword evidence="2" id="KW-1185">Reference proteome</keyword>
<reference evidence="2" key="1">
    <citation type="submission" date="2016-12" db="EMBL/GenBank/DDBJ databases">
        <authorList>
            <person name="Varghese N."/>
            <person name="Submissions S."/>
        </authorList>
    </citation>
    <scope>NUCLEOTIDE SEQUENCE [LARGE SCALE GENOMIC DNA]</scope>
    <source>
        <strain evidence="2">DSM 45599</strain>
    </source>
</reference>
<name>A0A1N6BDK6_9ACTN</name>
<evidence type="ECO:0000313" key="1">
    <source>
        <dbReference type="EMBL" id="SIN44292.1"/>
    </source>
</evidence>